<comment type="subunit">
    <text evidence="2">Monomer. Binds 30S ribosomal subunits, but not 50S ribosomal subunits or 70S ribosomes.</text>
</comment>
<dbReference type="GO" id="GO:0030490">
    <property type="term" value="P:maturation of SSU-rRNA"/>
    <property type="evidence" value="ECO:0007669"/>
    <property type="project" value="UniProtKB-UniRule"/>
</dbReference>
<dbReference type="Proteomes" id="UP000050430">
    <property type="component" value="Unassembled WGS sequence"/>
</dbReference>
<dbReference type="OrthoDB" id="307788at2"/>
<evidence type="ECO:0000256" key="2">
    <source>
        <dbReference type="HAMAP-Rule" id="MF_00003"/>
    </source>
</evidence>
<sequence length="126" mass="14522">MPSSLRLQRIADRIRQELSEMVIKEIADPRLDGISITDVKVDRELAYADVFVSAIEGQIRSKEVINSLDHASGFLRKSLSDRIELRVFPRLRFHWDPTPERADHIETLLASLRQEKEDASKNDKPD</sequence>
<dbReference type="GO" id="GO:0043024">
    <property type="term" value="F:ribosomal small subunit binding"/>
    <property type="evidence" value="ECO:0007669"/>
    <property type="project" value="TreeGrafter"/>
</dbReference>
<comment type="subcellular location">
    <subcellularLocation>
        <location evidence="2">Cytoplasm</location>
    </subcellularLocation>
</comment>
<dbReference type="HAMAP" id="MF_00003">
    <property type="entry name" value="RbfA"/>
    <property type="match status" value="1"/>
</dbReference>
<dbReference type="InterPro" id="IPR015946">
    <property type="entry name" value="KH_dom-like_a/b"/>
</dbReference>
<name>A0A0P6WTG3_9CHLR</name>
<dbReference type="Gene3D" id="3.30.300.20">
    <property type="match status" value="1"/>
</dbReference>
<dbReference type="STRING" id="229920.ADM99_05030"/>
<dbReference type="Pfam" id="PF02033">
    <property type="entry name" value="RBFA"/>
    <property type="match status" value="1"/>
</dbReference>
<evidence type="ECO:0000313" key="3">
    <source>
        <dbReference type="EMBL" id="KPL72499.1"/>
    </source>
</evidence>
<dbReference type="GO" id="GO:0005829">
    <property type="term" value="C:cytosol"/>
    <property type="evidence" value="ECO:0007669"/>
    <property type="project" value="TreeGrafter"/>
</dbReference>
<dbReference type="PROSITE" id="PS01319">
    <property type="entry name" value="RBFA"/>
    <property type="match status" value="1"/>
</dbReference>
<comment type="caution">
    <text evidence="3">The sequence shown here is derived from an EMBL/GenBank/DDBJ whole genome shotgun (WGS) entry which is preliminary data.</text>
</comment>
<protein>
    <recommendedName>
        <fullName evidence="2">Ribosome-binding factor A</fullName>
    </recommendedName>
</protein>
<dbReference type="SUPFAM" id="SSF89919">
    <property type="entry name" value="Ribosome-binding factor A, RbfA"/>
    <property type="match status" value="1"/>
</dbReference>
<dbReference type="PANTHER" id="PTHR33515:SF1">
    <property type="entry name" value="RIBOSOME-BINDING FACTOR A, CHLOROPLASTIC-RELATED"/>
    <property type="match status" value="1"/>
</dbReference>
<comment type="function">
    <text evidence="2">One of several proteins that assist in the late maturation steps of the functional core of the 30S ribosomal subunit. Associates with free 30S ribosomal subunits (but not with 30S subunits that are part of 70S ribosomes or polysomes). Required for efficient processing of 16S rRNA. May interact with the 5'-terminal helix region of 16S rRNA.</text>
</comment>
<comment type="similarity">
    <text evidence="2">Belongs to the RbfA family.</text>
</comment>
<proteinExistence type="inferred from homology"/>
<dbReference type="InterPro" id="IPR020053">
    <property type="entry name" value="Ribosome-bd_factorA_CS"/>
</dbReference>
<reference evidence="3 4" key="1">
    <citation type="submission" date="2015-07" db="EMBL/GenBank/DDBJ databases">
        <title>Genome sequence of Leptolinea tardivitalis DSM 16556.</title>
        <authorList>
            <person name="Hemp J."/>
            <person name="Ward L.M."/>
            <person name="Pace L.A."/>
            <person name="Fischer W.W."/>
        </authorList>
    </citation>
    <scope>NUCLEOTIDE SEQUENCE [LARGE SCALE GENOMIC DNA]</scope>
    <source>
        <strain evidence="3 4">YMTK-2</strain>
    </source>
</reference>
<evidence type="ECO:0000313" key="4">
    <source>
        <dbReference type="Proteomes" id="UP000050430"/>
    </source>
</evidence>
<gene>
    <name evidence="2" type="primary">rbfA</name>
    <name evidence="3" type="ORF">ADM99_05030</name>
</gene>
<organism evidence="3 4">
    <name type="scientific">Leptolinea tardivitalis</name>
    <dbReference type="NCBI Taxonomy" id="229920"/>
    <lineage>
        <taxon>Bacteria</taxon>
        <taxon>Bacillati</taxon>
        <taxon>Chloroflexota</taxon>
        <taxon>Anaerolineae</taxon>
        <taxon>Anaerolineales</taxon>
        <taxon>Anaerolineaceae</taxon>
        <taxon>Leptolinea</taxon>
    </lineage>
</organism>
<dbReference type="PANTHER" id="PTHR33515">
    <property type="entry name" value="RIBOSOME-BINDING FACTOR A, CHLOROPLASTIC-RELATED"/>
    <property type="match status" value="1"/>
</dbReference>
<evidence type="ECO:0000256" key="1">
    <source>
        <dbReference type="ARBA" id="ARBA00022517"/>
    </source>
</evidence>
<keyword evidence="2" id="KW-0963">Cytoplasm</keyword>
<dbReference type="NCBIfam" id="TIGR00082">
    <property type="entry name" value="rbfA"/>
    <property type="match status" value="1"/>
</dbReference>
<dbReference type="EMBL" id="LGCK01000007">
    <property type="protein sequence ID" value="KPL72499.1"/>
    <property type="molecule type" value="Genomic_DNA"/>
</dbReference>
<dbReference type="InterPro" id="IPR023799">
    <property type="entry name" value="RbfA_dom_sf"/>
</dbReference>
<dbReference type="AlphaFoldDB" id="A0A0P6WTG3"/>
<accession>A0A0P6WTG3</accession>
<dbReference type="RefSeq" id="WP_081419865.1">
    <property type="nucleotide sequence ID" value="NZ_BBYA01000008.1"/>
</dbReference>
<keyword evidence="4" id="KW-1185">Reference proteome</keyword>
<dbReference type="InterPro" id="IPR000238">
    <property type="entry name" value="RbfA"/>
</dbReference>
<keyword evidence="1 2" id="KW-0690">Ribosome biogenesis</keyword>